<sequence length="241" mass="27437">MNDERWKSLLSFVQFILGTVILGVFGTVINHQIQTREVEIKEQEQISKNLVSVLSPNKADKLLMAQFYATVTRSDDIRARWVAYRDELKAEIEADKVKLDMVTKEYESATDAKVKDRNQEEIQQISATITPSNIVAPPADLPARLYFHIKNESQRERAKSLAGEVASNLNVVVPGIQRLDYGPTVNELRFFKTSEATEAQEYVKLLQGLGVDVTAKYIPGFESSQSLRPKHYELWFSTGWR</sequence>
<dbReference type="Proteomes" id="UP001491613">
    <property type="component" value="Unassembled WGS sequence"/>
</dbReference>
<proteinExistence type="predicted"/>
<keyword evidence="3" id="KW-1185">Reference proteome</keyword>
<comment type="caution">
    <text evidence="2">The sequence shown here is derived from an EMBL/GenBank/DDBJ whole genome shotgun (WGS) entry which is preliminary data.</text>
</comment>
<accession>A0ABU9J6E9</accession>
<evidence type="ECO:0000313" key="2">
    <source>
        <dbReference type="EMBL" id="MEL3918157.1"/>
    </source>
</evidence>
<dbReference type="RefSeq" id="WP_342016563.1">
    <property type="nucleotide sequence ID" value="NZ_JAVTII010000001.1"/>
</dbReference>
<evidence type="ECO:0000313" key="3">
    <source>
        <dbReference type="Proteomes" id="UP001491613"/>
    </source>
</evidence>
<name>A0ABU9J6E9_AEREN</name>
<evidence type="ECO:0000256" key="1">
    <source>
        <dbReference type="SAM" id="Phobius"/>
    </source>
</evidence>
<dbReference type="EMBL" id="JAZDDP010000001">
    <property type="protein sequence ID" value="MEL3918157.1"/>
    <property type="molecule type" value="Genomic_DNA"/>
</dbReference>
<keyword evidence="1" id="KW-0472">Membrane</keyword>
<protein>
    <recommendedName>
        <fullName evidence="4">SPOR domain-containing protein</fullName>
    </recommendedName>
</protein>
<gene>
    <name evidence="2" type="ORF">V1482_01875</name>
</gene>
<keyword evidence="1" id="KW-0812">Transmembrane</keyword>
<keyword evidence="1" id="KW-1133">Transmembrane helix</keyword>
<feature type="transmembrane region" description="Helical" evidence="1">
    <location>
        <begin position="9"/>
        <end position="29"/>
    </location>
</feature>
<organism evidence="2 3">
    <name type="scientific">Aeromonas enteropelogenes</name>
    <name type="common">Aeromonas trota</name>
    <dbReference type="NCBI Taxonomy" id="29489"/>
    <lineage>
        <taxon>Bacteria</taxon>
        <taxon>Pseudomonadati</taxon>
        <taxon>Pseudomonadota</taxon>
        <taxon>Gammaproteobacteria</taxon>
        <taxon>Aeromonadales</taxon>
        <taxon>Aeromonadaceae</taxon>
        <taxon>Aeromonas</taxon>
    </lineage>
</organism>
<reference evidence="2 3" key="1">
    <citation type="submission" date="2024-01" db="EMBL/GenBank/DDBJ databases">
        <title>Horizontal gene transfer in Aeromonas trota.</title>
        <authorList>
            <person name="Otero Olarra J.E."/>
            <person name="Perez Valdespino A."/>
        </authorList>
    </citation>
    <scope>NUCLEOTIDE SEQUENCE [LARGE SCALE GENOMIC DNA]</scope>
    <source>
        <strain evidence="2 3">9.1</strain>
    </source>
</reference>
<evidence type="ECO:0008006" key="4">
    <source>
        <dbReference type="Google" id="ProtNLM"/>
    </source>
</evidence>